<evidence type="ECO:0000313" key="1">
    <source>
        <dbReference type="EMBL" id="OGD23435.1"/>
    </source>
</evidence>
<comment type="caution">
    <text evidence="1">The sequence shown here is derived from an EMBL/GenBank/DDBJ whole genome shotgun (WGS) entry which is preliminary data.</text>
</comment>
<proteinExistence type="predicted"/>
<dbReference type="AlphaFoldDB" id="A0A1F5AYF8"/>
<accession>A0A1F5AYF8</accession>
<sequence length="77" mass="9223">MPKTIDLLEKMLKKGMHVMYHGDLYCREGHGGYPYYYTDESIMPEKNKKLIRCCPMCCKKFEGKIRKTKNQYMHIVK</sequence>
<protein>
    <submittedName>
        <fullName evidence="1">Uncharacterized protein</fullName>
    </submittedName>
</protein>
<name>A0A1F5AYF8_9BACT</name>
<dbReference type="EMBL" id="MEYI01000040">
    <property type="protein sequence ID" value="OGD23435.1"/>
    <property type="molecule type" value="Genomic_DNA"/>
</dbReference>
<dbReference type="Proteomes" id="UP000176639">
    <property type="component" value="Unassembled WGS sequence"/>
</dbReference>
<evidence type="ECO:0000313" key="2">
    <source>
        <dbReference type="Proteomes" id="UP000176639"/>
    </source>
</evidence>
<gene>
    <name evidence="1" type="ORF">A2Z10_00460</name>
</gene>
<organism evidence="1 2">
    <name type="scientific">Candidatus Azambacteria bacterium RBG_16_47_10</name>
    <dbReference type="NCBI Taxonomy" id="1797292"/>
    <lineage>
        <taxon>Bacteria</taxon>
        <taxon>Candidatus Azamiibacteriota</taxon>
    </lineage>
</organism>
<reference evidence="1 2" key="1">
    <citation type="journal article" date="2016" name="Nat. Commun.">
        <title>Thousands of microbial genomes shed light on interconnected biogeochemical processes in an aquifer system.</title>
        <authorList>
            <person name="Anantharaman K."/>
            <person name="Brown C.T."/>
            <person name="Hug L.A."/>
            <person name="Sharon I."/>
            <person name="Castelle C.J."/>
            <person name="Probst A.J."/>
            <person name="Thomas B.C."/>
            <person name="Singh A."/>
            <person name="Wilkins M.J."/>
            <person name="Karaoz U."/>
            <person name="Brodie E.L."/>
            <person name="Williams K.H."/>
            <person name="Hubbard S.S."/>
            <person name="Banfield J.F."/>
        </authorList>
    </citation>
    <scope>NUCLEOTIDE SEQUENCE [LARGE SCALE GENOMIC DNA]</scope>
</reference>